<dbReference type="GO" id="GO:0003677">
    <property type="term" value="F:DNA binding"/>
    <property type="evidence" value="ECO:0007669"/>
    <property type="project" value="InterPro"/>
</dbReference>
<dbReference type="PANTHER" id="PTHR14440">
    <property type="entry name" value="DNA-DIRECTED RNA POLYMERASE I SUBUNIT RPA49"/>
    <property type="match status" value="1"/>
</dbReference>
<keyword evidence="3" id="KW-0240">DNA-directed RNA polymerase</keyword>
<dbReference type="AlphaFoldDB" id="A0A6A5WRQ0"/>
<name>A0A6A5WRQ0_9PLEO</name>
<dbReference type="Proteomes" id="UP000799779">
    <property type="component" value="Unassembled WGS sequence"/>
</dbReference>
<proteinExistence type="inferred from homology"/>
<dbReference type="GO" id="GO:0006351">
    <property type="term" value="P:DNA-templated transcription"/>
    <property type="evidence" value="ECO:0007669"/>
    <property type="project" value="InterPro"/>
</dbReference>
<gene>
    <name evidence="7" type="ORF">P154DRAFT_519398</name>
</gene>
<dbReference type="EMBL" id="ML977567">
    <property type="protein sequence ID" value="KAF2004530.1"/>
    <property type="molecule type" value="Genomic_DNA"/>
</dbReference>
<evidence type="ECO:0000256" key="3">
    <source>
        <dbReference type="ARBA" id="ARBA00022478"/>
    </source>
</evidence>
<evidence type="ECO:0000256" key="6">
    <source>
        <dbReference type="SAM" id="MobiDB-lite"/>
    </source>
</evidence>
<protein>
    <recommendedName>
        <fullName evidence="9">RNA polymerase I associated factor, A49-like protein</fullName>
    </recommendedName>
</protein>
<dbReference type="OrthoDB" id="532500at2759"/>
<evidence type="ECO:0000313" key="8">
    <source>
        <dbReference type="Proteomes" id="UP000799779"/>
    </source>
</evidence>
<reference evidence="7" key="1">
    <citation type="journal article" date="2020" name="Stud. Mycol.">
        <title>101 Dothideomycetes genomes: a test case for predicting lifestyles and emergence of pathogens.</title>
        <authorList>
            <person name="Haridas S."/>
            <person name="Albert R."/>
            <person name="Binder M."/>
            <person name="Bloem J."/>
            <person name="Labutti K."/>
            <person name="Salamov A."/>
            <person name="Andreopoulos B."/>
            <person name="Baker S."/>
            <person name="Barry K."/>
            <person name="Bills G."/>
            <person name="Bluhm B."/>
            <person name="Cannon C."/>
            <person name="Castanera R."/>
            <person name="Culley D."/>
            <person name="Daum C."/>
            <person name="Ezra D."/>
            <person name="Gonzalez J."/>
            <person name="Henrissat B."/>
            <person name="Kuo A."/>
            <person name="Liang C."/>
            <person name="Lipzen A."/>
            <person name="Lutzoni F."/>
            <person name="Magnuson J."/>
            <person name="Mondo S."/>
            <person name="Nolan M."/>
            <person name="Ohm R."/>
            <person name="Pangilinan J."/>
            <person name="Park H.-J."/>
            <person name="Ramirez L."/>
            <person name="Alfaro M."/>
            <person name="Sun H."/>
            <person name="Tritt A."/>
            <person name="Yoshinaga Y."/>
            <person name="Zwiers L.-H."/>
            <person name="Turgeon B."/>
            <person name="Goodwin S."/>
            <person name="Spatafora J."/>
            <person name="Crous P."/>
            <person name="Grigoriev I."/>
        </authorList>
    </citation>
    <scope>NUCLEOTIDE SEQUENCE</scope>
    <source>
        <strain evidence="7">CBS 123094</strain>
    </source>
</reference>
<keyword evidence="5" id="KW-0539">Nucleus</keyword>
<organism evidence="7 8">
    <name type="scientific">Amniculicola lignicola CBS 123094</name>
    <dbReference type="NCBI Taxonomy" id="1392246"/>
    <lineage>
        <taxon>Eukaryota</taxon>
        <taxon>Fungi</taxon>
        <taxon>Dikarya</taxon>
        <taxon>Ascomycota</taxon>
        <taxon>Pezizomycotina</taxon>
        <taxon>Dothideomycetes</taxon>
        <taxon>Pleosporomycetidae</taxon>
        <taxon>Pleosporales</taxon>
        <taxon>Amniculicolaceae</taxon>
        <taxon>Amniculicola</taxon>
    </lineage>
</organism>
<keyword evidence="8" id="KW-1185">Reference proteome</keyword>
<evidence type="ECO:0000256" key="5">
    <source>
        <dbReference type="ARBA" id="ARBA00023242"/>
    </source>
</evidence>
<dbReference type="GO" id="GO:0005730">
    <property type="term" value="C:nucleolus"/>
    <property type="evidence" value="ECO:0007669"/>
    <property type="project" value="UniProtKB-SubCell"/>
</dbReference>
<dbReference type="GO" id="GO:0000428">
    <property type="term" value="C:DNA-directed RNA polymerase complex"/>
    <property type="evidence" value="ECO:0007669"/>
    <property type="project" value="UniProtKB-KW"/>
</dbReference>
<evidence type="ECO:0000256" key="1">
    <source>
        <dbReference type="ARBA" id="ARBA00004604"/>
    </source>
</evidence>
<accession>A0A6A5WRQ0</accession>
<feature type="region of interest" description="Disordered" evidence="6">
    <location>
        <begin position="184"/>
        <end position="212"/>
    </location>
</feature>
<comment type="subcellular location">
    <subcellularLocation>
        <location evidence="1">Nucleus</location>
        <location evidence="1">Nucleolus</location>
    </subcellularLocation>
</comment>
<dbReference type="InterPro" id="IPR009668">
    <property type="entry name" value="RNA_pol-assoc_fac_A49-like"/>
</dbReference>
<evidence type="ECO:0000313" key="7">
    <source>
        <dbReference type="EMBL" id="KAF2004530.1"/>
    </source>
</evidence>
<comment type="similarity">
    <text evidence="2">Belongs to the eukaryotic RPA49/POLR1E RNA polymerase subunit family.</text>
</comment>
<dbReference type="Pfam" id="PF06870">
    <property type="entry name" value="RNA_pol_I_A49"/>
    <property type="match status" value="1"/>
</dbReference>
<evidence type="ECO:0000256" key="2">
    <source>
        <dbReference type="ARBA" id="ARBA00009430"/>
    </source>
</evidence>
<evidence type="ECO:0000256" key="4">
    <source>
        <dbReference type="ARBA" id="ARBA00023163"/>
    </source>
</evidence>
<keyword evidence="4" id="KW-0804">Transcription</keyword>
<feature type="compositionally biased region" description="Low complexity" evidence="6">
    <location>
        <begin position="184"/>
        <end position="193"/>
    </location>
</feature>
<sequence>MKKVRVEFVKNDLGLGPILASTPGLTLPPQISFKPYRKTTIRPTGATQELLLQSSEHARLEYTAQEEKDGSAESMLNHYIGVYDPATGKLQIVPVPKLTVRSTLRSEIEEMRAERERIEVQQQQGSMTSKRHALAAEFGSKRSKKAINELAENAIVRGARPGDATGGAPKNEAVAAAVLQGMSKTTSSMPTKTDLQATVDESKPRPPANTEAEHAADVYTPEAIVGKELLGLIPIKDWVDAAKNGEGLSLPSQYVAKRVNRLVANKEHQKLKLLRFVLLGMNFNSSLKGKPMGAKQIPNREKFQSAMGEDVPAPVLDALRRKFATESNEMTRWHIDNLMTHIAAAALIIDDFEVDVNDLRDDLKLENKEYVHPHPHFHLYNPNPNPQPTTHP</sequence>
<evidence type="ECO:0008006" key="9">
    <source>
        <dbReference type="Google" id="ProtNLM"/>
    </source>
</evidence>